<accession>A0A0A0D9F5</accession>
<reference evidence="1 2" key="1">
    <citation type="submission" date="2014-01" db="EMBL/GenBank/DDBJ databases">
        <title>Genome sequence determination for a cystic fibrosis isolate, Inquilinus limosus.</title>
        <authorList>
            <person name="Pino M."/>
            <person name="Di Conza J."/>
            <person name="Gutkind G."/>
        </authorList>
    </citation>
    <scope>NUCLEOTIDE SEQUENCE [LARGE SCALE GENOMIC DNA]</scope>
    <source>
        <strain evidence="1 2">MP06</strain>
    </source>
</reference>
<evidence type="ECO:0000313" key="1">
    <source>
        <dbReference type="EMBL" id="KGM34759.1"/>
    </source>
</evidence>
<organism evidence="1 2">
    <name type="scientific">Inquilinus limosus MP06</name>
    <dbReference type="NCBI Taxonomy" id="1398085"/>
    <lineage>
        <taxon>Bacteria</taxon>
        <taxon>Pseudomonadati</taxon>
        <taxon>Pseudomonadota</taxon>
        <taxon>Alphaproteobacteria</taxon>
        <taxon>Rhodospirillales</taxon>
        <taxon>Rhodospirillaceae</taxon>
        <taxon>Inquilinus</taxon>
    </lineage>
</organism>
<evidence type="ECO:0000313" key="2">
    <source>
        <dbReference type="Proteomes" id="UP000029995"/>
    </source>
</evidence>
<protein>
    <submittedName>
        <fullName evidence="1">Uncharacterized protein</fullName>
    </submittedName>
</protein>
<comment type="caution">
    <text evidence="1">The sequence shown here is derived from an EMBL/GenBank/DDBJ whole genome shotgun (WGS) entry which is preliminary data.</text>
</comment>
<proteinExistence type="predicted"/>
<dbReference type="AlphaFoldDB" id="A0A0A0D9F5"/>
<dbReference type="RefSeq" id="WP_034834279.1">
    <property type="nucleotide sequence ID" value="NZ_JANX01000071.1"/>
</dbReference>
<sequence>MRRSLAWIGAAAAMAALLTLLALFGGRLHLRDGFYAPTEALCRTGPTAIDRSLIRPWVGRAANVQKLAYSGAYPDRLIIDNSEVCFLVSRQKQGKHLECSYGGNAEEGWRYTYSESGGAIFLDRREFRYCGPIPGAE</sequence>
<dbReference type="EMBL" id="JANX01000071">
    <property type="protein sequence ID" value="KGM34759.1"/>
    <property type="molecule type" value="Genomic_DNA"/>
</dbReference>
<name>A0A0A0D9F5_9PROT</name>
<gene>
    <name evidence="1" type="ORF">P409_08485</name>
</gene>
<dbReference type="OrthoDB" id="9863743at2"/>
<dbReference type="Proteomes" id="UP000029995">
    <property type="component" value="Unassembled WGS sequence"/>
</dbReference>